<dbReference type="InterPro" id="IPR050665">
    <property type="entry name" value="Cytochrome_P450_Monooxygen"/>
</dbReference>
<dbReference type="Pfam" id="PF00067">
    <property type="entry name" value="p450"/>
    <property type="match status" value="1"/>
</dbReference>
<keyword evidence="7 12" id="KW-0560">Oxidoreductase</keyword>
<evidence type="ECO:0000256" key="3">
    <source>
        <dbReference type="ARBA" id="ARBA00022617"/>
    </source>
</evidence>
<dbReference type="GO" id="GO:0016705">
    <property type="term" value="F:oxidoreductase activity, acting on paired donors, with incorporation or reduction of molecular oxygen"/>
    <property type="evidence" value="ECO:0007669"/>
    <property type="project" value="InterPro"/>
</dbReference>
<keyword evidence="5 11" id="KW-0479">Metal-binding</keyword>
<protein>
    <recommendedName>
        <fullName evidence="16">Cytochrome P450</fullName>
    </recommendedName>
</protein>
<keyword evidence="8 11" id="KW-0408">Iron</keyword>
<dbReference type="PANTHER" id="PTHR24282:SF196">
    <property type="entry name" value="CYTOCHROME P450 714C2"/>
    <property type="match status" value="1"/>
</dbReference>
<dbReference type="PROSITE" id="PS00086">
    <property type="entry name" value="CYTOCHROME_P450"/>
    <property type="match status" value="1"/>
</dbReference>
<proteinExistence type="inferred from homology"/>
<dbReference type="PRINTS" id="PR00385">
    <property type="entry name" value="P450"/>
</dbReference>
<dbReference type="GO" id="GO:0016020">
    <property type="term" value="C:membrane"/>
    <property type="evidence" value="ECO:0007669"/>
    <property type="project" value="UniProtKB-SubCell"/>
</dbReference>
<keyword evidence="4 13" id="KW-0812">Transmembrane</keyword>
<evidence type="ECO:0000256" key="13">
    <source>
        <dbReference type="SAM" id="Phobius"/>
    </source>
</evidence>
<evidence type="ECO:0000256" key="10">
    <source>
        <dbReference type="ARBA" id="ARBA00023136"/>
    </source>
</evidence>
<keyword evidence="15" id="KW-1185">Reference proteome</keyword>
<dbReference type="eggNOG" id="KOG0157">
    <property type="taxonomic scope" value="Eukaryota"/>
</dbReference>
<keyword evidence="9 12" id="KW-0503">Monooxygenase</keyword>
<keyword evidence="3 11" id="KW-0349">Heme</keyword>
<feature type="binding site" description="axial binding residue" evidence="11">
    <location>
        <position position="485"/>
    </location>
    <ligand>
        <name>heme</name>
        <dbReference type="ChEBI" id="CHEBI:30413"/>
    </ligand>
    <ligandPart>
        <name>Fe</name>
        <dbReference type="ChEBI" id="CHEBI:18248"/>
    </ligandPart>
</feature>
<evidence type="ECO:0000256" key="8">
    <source>
        <dbReference type="ARBA" id="ARBA00023004"/>
    </source>
</evidence>
<evidence type="ECO:0000256" key="9">
    <source>
        <dbReference type="ARBA" id="ARBA00023033"/>
    </source>
</evidence>
<evidence type="ECO:0000256" key="5">
    <source>
        <dbReference type="ARBA" id="ARBA00022723"/>
    </source>
</evidence>
<dbReference type="InterPro" id="IPR036396">
    <property type="entry name" value="Cyt_P450_sf"/>
</dbReference>
<dbReference type="Proteomes" id="UP000030748">
    <property type="component" value="Unassembled WGS sequence"/>
</dbReference>
<evidence type="ECO:0000256" key="6">
    <source>
        <dbReference type="ARBA" id="ARBA00022989"/>
    </source>
</evidence>
<evidence type="ECO:0000256" key="2">
    <source>
        <dbReference type="ARBA" id="ARBA00010617"/>
    </source>
</evidence>
<sequence length="543" mass="61496">MQTVYRLSIRNKTSEQLKFKSIWSHYSFMEVHFSFQVFLSFALVVIFGLVFRVYSSLVTKPHRLRQAFKKQGIGGPPSNFLLGNISDIRRARISAPKAGAATPSPPFFHNCGPALFPIFYEWRKQYGEIFMFSLGNIQLLHVNQYDIVREISTCTSLDLGKPKYQAKEFHSLLGDGILTSNGNFWARQRKILAPQLFMDKVKGMISLIQQSTIILINSWKDVIDDQGGVAADIKIDNYLKKFSGDVISRACFGSSYSEGQHIFQKLRDLEKISSKKVLSTGIPCMRYIPTQSNRRAWELKKDIKALILKLVNQKNEATSENNLMQRVVEEAESVDFIVDNCKNIYLAGYETTAIAATWCLMLLASNQEWQDRVRAEVLEICNGRIPNSDSIKKMKQLTMVINESLRLYPPVAVVSREALKDLKFGNTYIPEGVNIWIMVTSLHTDPDIWGQDSYEFKPERFSNGISGACKLPHLYMPFGIGPRICLGMNLALVELKILLSLILSDFSLSLSPKYVHAPSLRLVIEPENGVDLVMEKLNSPVIA</sequence>
<comment type="similarity">
    <text evidence="2 12">Belongs to the cytochrome P450 family.</text>
</comment>
<evidence type="ECO:0000256" key="4">
    <source>
        <dbReference type="ARBA" id="ARBA00022692"/>
    </source>
</evidence>
<dbReference type="InterPro" id="IPR001128">
    <property type="entry name" value="Cyt_P450"/>
</dbReference>
<evidence type="ECO:0000256" key="7">
    <source>
        <dbReference type="ARBA" id="ARBA00023002"/>
    </source>
</evidence>
<dbReference type="STRING" id="4155.A0A022QBU1"/>
<comment type="subcellular location">
    <subcellularLocation>
        <location evidence="1">Membrane</location>
        <topology evidence="1">Single-pass membrane protein</topology>
    </subcellularLocation>
</comment>
<evidence type="ECO:0000313" key="15">
    <source>
        <dbReference type="Proteomes" id="UP000030748"/>
    </source>
</evidence>
<evidence type="ECO:0000256" key="1">
    <source>
        <dbReference type="ARBA" id="ARBA00004167"/>
    </source>
</evidence>
<organism evidence="14 15">
    <name type="scientific">Erythranthe guttata</name>
    <name type="common">Yellow monkey flower</name>
    <name type="synonym">Mimulus guttatus</name>
    <dbReference type="NCBI Taxonomy" id="4155"/>
    <lineage>
        <taxon>Eukaryota</taxon>
        <taxon>Viridiplantae</taxon>
        <taxon>Streptophyta</taxon>
        <taxon>Embryophyta</taxon>
        <taxon>Tracheophyta</taxon>
        <taxon>Spermatophyta</taxon>
        <taxon>Magnoliopsida</taxon>
        <taxon>eudicotyledons</taxon>
        <taxon>Gunneridae</taxon>
        <taxon>Pentapetalae</taxon>
        <taxon>asterids</taxon>
        <taxon>lamiids</taxon>
        <taxon>Lamiales</taxon>
        <taxon>Phrymaceae</taxon>
        <taxon>Erythranthe</taxon>
    </lineage>
</organism>
<dbReference type="GO" id="GO:0004497">
    <property type="term" value="F:monooxygenase activity"/>
    <property type="evidence" value="ECO:0000318"/>
    <property type="project" value="GO_Central"/>
</dbReference>
<dbReference type="PANTHER" id="PTHR24282">
    <property type="entry name" value="CYTOCHROME P450 FAMILY MEMBER"/>
    <property type="match status" value="1"/>
</dbReference>
<dbReference type="InterPro" id="IPR017972">
    <property type="entry name" value="Cyt_P450_CS"/>
</dbReference>
<dbReference type="SUPFAM" id="SSF48264">
    <property type="entry name" value="Cytochrome P450"/>
    <property type="match status" value="1"/>
</dbReference>
<dbReference type="Gene3D" id="1.10.630.10">
    <property type="entry name" value="Cytochrome P450"/>
    <property type="match status" value="1"/>
</dbReference>
<name>A0A022QBU1_ERYGU</name>
<dbReference type="GO" id="GO:0020037">
    <property type="term" value="F:heme binding"/>
    <property type="evidence" value="ECO:0007669"/>
    <property type="project" value="InterPro"/>
</dbReference>
<accession>A0A022QBU1</accession>
<evidence type="ECO:0008006" key="16">
    <source>
        <dbReference type="Google" id="ProtNLM"/>
    </source>
</evidence>
<dbReference type="InterPro" id="IPR002401">
    <property type="entry name" value="Cyt_P450_E_grp-I"/>
</dbReference>
<comment type="cofactor">
    <cofactor evidence="11">
        <name>heme</name>
        <dbReference type="ChEBI" id="CHEBI:30413"/>
    </cofactor>
</comment>
<dbReference type="GO" id="GO:0005506">
    <property type="term" value="F:iron ion binding"/>
    <property type="evidence" value="ECO:0007669"/>
    <property type="project" value="InterPro"/>
</dbReference>
<evidence type="ECO:0000256" key="12">
    <source>
        <dbReference type="RuleBase" id="RU000461"/>
    </source>
</evidence>
<dbReference type="PRINTS" id="PR00463">
    <property type="entry name" value="EP450I"/>
</dbReference>
<keyword evidence="10 13" id="KW-0472">Membrane</keyword>
<dbReference type="EMBL" id="KI632147">
    <property type="protein sequence ID" value="EYU23940.1"/>
    <property type="molecule type" value="Genomic_DNA"/>
</dbReference>
<keyword evidence="6 13" id="KW-1133">Transmembrane helix</keyword>
<gene>
    <name evidence="14" type="ORF">MIMGU_mgv1a004132mg</name>
</gene>
<feature type="transmembrane region" description="Helical" evidence="13">
    <location>
        <begin position="33"/>
        <end position="55"/>
    </location>
</feature>
<dbReference type="AlphaFoldDB" id="A0A022QBU1"/>
<evidence type="ECO:0000256" key="11">
    <source>
        <dbReference type="PIRSR" id="PIRSR602401-1"/>
    </source>
</evidence>
<evidence type="ECO:0000313" key="14">
    <source>
        <dbReference type="EMBL" id="EYU23940.1"/>
    </source>
</evidence>
<reference evidence="14 15" key="1">
    <citation type="journal article" date="2013" name="Proc. Natl. Acad. Sci. U.S.A.">
        <title>Fine-scale variation in meiotic recombination in Mimulus inferred from population shotgun sequencing.</title>
        <authorList>
            <person name="Hellsten U."/>
            <person name="Wright K.M."/>
            <person name="Jenkins J."/>
            <person name="Shu S."/>
            <person name="Yuan Y."/>
            <person name="Wessler S.R."/>
            <person name="Schmutz J."/>
            <person name="Willis J.H."/>
            <person name="Rokhsar D.S."/>
        </authorList>
    </citation>
    <scope>NUCLEOTIDE SEQUENCE [LARGE SCALE GENOMIC DNA]</scope>
    <source>
        <strain evidence="15">cv. DUN x IM62</strain>
    </source>
</reference>